<reference evidence="2 3" key="1">
    <citation type="submission" date="2021-05" db="EMBL/GenBank/DDBJ databases">
        <title>Draft Whole Genome Sequencing Of Biosensor Chromobacterium violaceum Strain CV026 Reveals A Regulatory RNA In Chromobacterium violaceum Phenotype Regulatory Network.</title>
        <authorList>
            <person name="Hong K.W."/>
            <person name="Chan K.G."/>
            <person name="Chang C.-Y."/>
        </authorList>
    </citation>
    <scope>NUCLEOTIDE SEQUENCE [LARGE SCALE GENOMIC DNA]</scope>
    <source>
        <strain evidence="2 3">ATCC 31532</strain>
    </source>
</reference>
<feature type="chain" id="PRO_5045129224" evidence="1">
    <location>
        <begin position="20"/>
        <end position="173"/>
    </location>
</feature>
<dbReference type="Proteomes" id="UP000711178">
    <property type="component" value="Unassembled WGS sequence"/>
</dbReference>
<gene>
    <name evidence="2" type="ORF">KIF53_13365</name>
</gene>
<evidence type="ECO:0000313" key="2">
    <source>
        <dbReference type="EMBL" id="MBW8288618.1"/>
    </source>
</evidence>
<comment type="caution">
    <text evidence="2">The sequence shown here is derived from an EMBL/GenBank/DDBJ whole genome shotgun (WGS) entry which is preliminary data.</text>
</comment>
<dbReference type="EMBL" id="JAHDTB010000011">
    <property type="protein sequence ID" value="MBW8288618.1"/>
    <property type="molecule type" value="Genomic_DNA"/>
</dbReference>
<evidence type="ECO:0000256" key="1">
    <source>
        <dbReference type="SAM" id="SignalP"/>
    </source>
</evidence>
<accession>A0ABS7FEW0</accession>
<sequence length="173" mass="18855">MMKKITFALSLSVPFFANAASPQDASRYIQELDSNMKVAQKTLASGELKSISNQSQRFNQLRARGESFGKSVLDEPFGRCFAAGVHAQAWWQAQLDAAQRGGREANPGWIGRELKNYQENKRECLQAGKGGNKRATEQIASTSEIPPRNGCLKVLGVRADGSVGTVSYTCPSK</sequence>
<keyword evidence="1" id="KW-0732">Signal</keyword>
<proteinExistence type="predicted"/>
<organism evidence="2 3">
    <name type="scientific">Chromobacterium subtsugae</name>
    <dbReference type="NCBI Taxonomy" id="251747"/>
    <lineage>
        <taxon>Bacteria</taxon>
        <taxon>Pseudomonadati</taxon>
        <taxon>Pseudomonadota</taxon>
        <taxon>Betaproteobacteria</taxon>
        <taxon>Neisseriales</taxon>
        <taxon>Chromobacteriaceae</taxon>
        <taxon>Chromobacterium</taxon>
    </lineage>
</organism>
<evidence type="ECO:0000313" key="3">
    <source>
        <dbReference type="Proteomes" id="UP000711178"/>
    </source>
</evidence>
<name>A0ABS7FEW0_9NEIS</name>
<feature type="signal peptide" evidence="1">
    <location>
        <begin position="1"/>
        <end position="19"/>
    </location>
</feature>
<keyword evidence="3" id="KW-1185">Reference proteome</keyword>
<protein>
    <submittedName>
        <fullName evidence="2">Uncharacterized protein</fullName>
    </submittedName>
</protein>